<name>A0ABY9TDF8_9GAMM</name>
<dbReference type="EMBL" id="CP134146">
    <property type="protein sequence ID" value="WNC66901.1"/>
    <property type="molecule type" value="Genomic_DNA"/>
</dbReference>
<reference evidence="2" key="1">
    <citation type="submission" date="2023-09" db="EMBL/GenBank/DDBJ databases">
        <authorList>
            <person name="Li S."/>
            <person name="Li X."/>
            <person name="Zhang C."/>
            <person name="Zhao Z."/>
        </authorList>
    </citation>
    <scope>NUCLEOTIDE SEQUENCE [LARGE SCALE GENOMIC DNA]</scope>
    <source>
        <strain evidence="2">SQ345</strain>
    </source>
</reference>
<gene>
    <name evidence="1" type="ORF">RI845_10155</name>
</gene>
<evidence type="ECO:0000313" key="2">
    <source>
        <dbReference type="Proteomes" id="UP001248581"/>
    </source>
</evidence>
<evidence type="ECO:0000313" key="1">
    <source>
        <dbReference type="EMBL" id="WNC66901.1"/>
    </source>
</evidence>
<organism evidence="1 2">
    <name type="scientific">Thalassotalea nanhaiensis</name>
    <dbReference type="NCBI Taxonomy" id="3065648"/>
    <lineage>
        <taxon>Bacteria</taxon>
        <taxon>Pseudomonadati</taxon>
        <taxon>Pseudomonadota</taxon>
        <taxon>Gammaproteobacteria</taxon>
        <taxon>Alteromonadales</taxon>
        <taxon>Colwelliaceae</taxon>
        <taxon>Thalassotalea</taxon>
    </lineage>
</organism>
<evidence type="ECO:0008006" key="3">
    <source>
        <dbReference type="Google" id="ProtNLM"/>
    </source>
</evidence>
<proteinExistence type="predicted"/>
<accession>A0ABY9TDF8</accession>
<dbReference type="RefSeq" id="WP_348386066.1">
    <property type="nucleotide sequence ID" value="NZ_CP134146.1"/>
</dbReference>
<protein>
    <recommendedName>
        <fullName evidence="3">PilZ domain-containing protein</fullName>
    </recommendedName>
</protein>
<dbReference type="Proteomes" id="UP001248581">
    <property type="component" value="Chromosome"/>
</dbReference>
<sequence length="124" mass="14193">MNSDNKQNTGQIYCDFSAGGCLKTRDFGVFELNASPNIIKSENEIFFSLKSKLNQPMKIRAAWIEGKDMFMGKIPLFFEQNNGSYHANTLIGACTEEQMIWTMLVEVQINDKIETLLFDFVSYQ</sequence>
<keyword evidence="2" id="KW-1185">Reference proteome</keyword>